<accession>A0A454TUX5</accession>
<keyword evidence="2" id="KW-0472">Membrane</keyword>
<dbReference type="AlphaFoldDB" id="A0A454TUX5"/>
<feature type="transmembrane region" description="Helical" evidence="2">
    <location>
        <begin position="20"/>
        <end position="37"/>
    </location>
</feature>
<dbReference type="OrthoDB" id="8565731at2"/>
<reference evidence="3 4" key="1">
    <citation type="submission" date="2018-10" db="EMBL/GenBank/DDBJ databases">
        <title>Draft Genome Sequence of Ralstonia pseudosolanacearum (R. solanacearum phylotype I) Strain Tg03 Isolated from Luffa cylindrica in China.</title>
        <authorList>
            <person name="Yuan G.-Q."/>
            <person name="Li Q.-Q."/>
            <person name="Zhang Y.-W."/>
        </authorList>
    </citation>
    <scope>NUCLEOTIDE SEQUENCE [LARGE SCALE GENOMIC DNA]</scope>
    <source>
        <strain evidence="3 4">Tg03</strain>
    </source>
</reference>
<evidence type="ECO:0000256" key="1">
    <source>
        <dbReference type="SAM" id="MobiDB-lite"/>
    </source>
</evidence>
<evidence type="ECO:0000313" key="4">
    <source>
        <dbReference type="Proteomes" id="UP000271222"/>
    </source>
</evidence>
<feature type="transmembrane region" description="Helical" evidence="2">
    <location>
        <begin position="43"/>
        <end position="64"/>
    </location>
</feature>
<evidence type="ECO:0000256" key="2">
    <source>
        <dbReference type="SAM" id="Phobius"/>
    </source>
</evidence>
<keyword evidence="2" id="KW-1133">Transmembrane helix</keyword>
<feature type="region of interest" description="Disordered" evidence="1">
    <location>
        <begin position="71"/>
        <end position="96"/>
    </location>
</feature>
<dbReference type="EMBL" id="RJTL01000009">
    <property type="protein sequence ID" value="RNM08744.1"/>
    <property type="molecule type" value="Genomic_DNA"/>
</dbReference>
<comment type="caution">
    <text evidence="3">The sequence shown here is derived from an EMBL/GenBank/DDBJ whole genome shotgun (WGS) entry which is preliminary data.</text>
</comment>
<organism evidence="3 4">
    <name type="scientific">Ralstonia pseudosolanacearum</name>
    <dbReference type="NCBI Taxonomy" id="1310165"/>
    <lineage>
        <taxon>Bacteria</taxon>
        <taxon>Pseudomonadati</taxon>
        <taxon>Pseudomonadota</taxon>
        <taxon>Betaproteobacteria</taxon>
        <taxon>Burkholderiales</taxon>
        <taxon>Burkholderiaceae</taxon>
        <taxon>Ralstonia</taxon>
        <taxon>Ralstonia solanacearum species complex</taxon>
    </lineage>
</organism>
<proteinExistence type="predicted"/>
<gene>
    <name evidence="3" type="ORF">EGA29_07635</name>
</gene>
<keyword evidence="2" id="KW-0812">Transmembrane</keyword>
<dbReference type="Proteomes" id="UP000271222">
    <property type="component" value="Unassembled WGS sequence"/>
</dbReference>
<evidence type="ECO:0008006" key="5">
    <source>
        <dbReference type="Google" id="ProtNLM"/>
    </source>
</evidence>
<name>A0A454TUX5_9RALS</name>
<evidence type="ECO:0000313" key="3">
    <source>
        <dbReference type="EMBL" id="RNM08744.1"/>
    </source>
</evidence>
<sequence length="96" mass="10349">MRDCAVAPAAGTSAPPCRHSMYIVAIAWLYVVLMMSLTEQSWIAGIGTFILYGVAPLSLFLWLAGTPARKRRRKEQERQAAGQSAHGNLHGGDGPP</sequence>
<protein>
    <recommendedName>
        <fullName evidence="5">Transmembrane protein</fullName>
    </recommendedName>
</protein>